<feature type="domain" description="YbaK/aminoacyl-tRNA synthetase-associated" evidence="1">
    <location>
        <begin position="35"/>
        <end position="151"/>
    </location>
</feature>
<dbReference type="EMBL" id="JACONZ010000001">
    <property type="protein sequence ID" value="MBC5580612.1"/>
    <property type="molecule type" value="Genomic_DNA"/>
</dbReference>
<dbReference type="Gene3D" id="3.90.960.10">
    <property type="entry name" value="YbaK/aminoacyl-tRNA synthetase-associated domain"/>
    <property type="match status" value="1"/>
</dbReference>
<gene>
    <name evidence="2" type="ORF">H8S23_03750</name>
</gene>
<evidence type="ECO:0000313" key="3">
    <source>
        <dbReference type="Proteomes" id="UP000659630"/>
    </source>
</evidence>
<keyword evidence="3" id="KW-1185">Reference proteome</keyword>
<dbReference type="AlphaFoldDB" id="A0A923L0M8"/>
<dbReference type="InterPro" id="IPR007214">
    <property type="entry name" value="YbaK/aa-tRNA-synth-assoc-dom"/>
</dbReference>
<dbReference type="SUPFAM" id="SSF55826">
    <property type="entry name" value="YbaK/ProRS associated domain"/>
    <property type="match status" value="1"/>
</dbReference>
<evidence type="ECO:0000313" key="2">
    <source>
        <dbReference type="EMBL" id="MBC5580612.1"/>
    </source>
</evidence>
<accession>A0A923L0M8</accession>
<dbReference type="Pfam" id="PF04073">
    <property type="entry name" value="tRNA_edit"/>
    <property type="match status" value="1"/>
</dbReference>
<reference evidence="2" key="1">
    <citation type="submission" date="2020-08" db="EMBL/GenBank/DDBJ databases">
        <title>Genome public.</title>
        <authorList>
            <person name="Liu C."/>
            <person name="Sun Q."/>
        </authorList>
    </citation>
    <scope>NUCLEOTIDE SEQUENCE</scope>
    <source>
        <strain evidence="2">BX8</strain>
    </source>
</reference>
<dbReference type="CDD" id="cd04333">
    <property type="entry name" value="ProX_deacylase"/>
    <property type="match status" value="1"/>
</dbReference>
<proteinExistence type="predicted"/>
<dbReference type="Proteomes" id="UP000659630">
    <property type="component" value="Unassembled WGS sequence"/>
</dbReference>
<protein>
    <submittedName>
        <fullName evidence="2">YbaK/EbsC family protein</fullName>
    </submittedName>
</protein>
<dbReference type="PANTHER" id="PTHR30411">
    <property type="entry name" value="CYTOPLASMIC PROTEIN"/>
    <property type="match status" value="1"/>
</dbReference>
<dbReference type="PANTHER" id="PTHR30411:SF1">
    <property type="entry name" value="CYTOPLASMIC PROTEIN"/>
    <property type="match status" value="1"/>
</dbReference>
<name>A0A923L0M8_9FIRM</name>
<organism evidence="2 3">
    <name type="scientific">Anaerofilum hominis</name>
    <dbReference type="NCBI Taxonomy" id="2763016"/>
    <lineage>
        <taxon>Bacteria</taxon>
        <taxon>Bacillati</taxon>
        <taxon>Bacillota</taxon>
        <taxon>Clostridia</taxon>
        <taxon>Eubacteriales</taxon>
        <taxon>Oscillospiraceae</taxon>
        <taxon>Anaerofilum</taxon>
    </lineage>
</organism>
<sequence>MRLCRQERGKGKVENKVTEFFKQKGFDLEAVFTGEDTSTVAKAAAVLGVEDGMIAKSLAFRLKDGTPIVLVVCGTGRIDNHKFKEQFHCKASMLSFEDTLAVTGHPVGGVCPFALPDGVGVYLDKSLKKYEVVYPAAGTQDSAVRVEVARFEEYTGGTWVDVCKEEAPAAPAE</sequence>
<comment type="caution">
    <text evidence="2">The sequence shown here is derived from an EMBL/GenBank/DDBJ whole genome shotgun (WGS) entry which is preliminary data.</text>
</comment>
<evidence type="ECO:0000259" key="1">
    <source>
        <dbReference type="Pfam" id="PF04073"/>
    </source>
</evidence>
<dbReference type="InterPro" id="IPR036754">
    <property type="entry name" value="YbaK/aa-tRNA-synt-asso_dom_sf"/>
</dbReference>
<dbReference type="GO" id="GO:0002161">
    <property type="term" value="F:aminoacyl-tRNA deacylase activity"/>
    <property type="evidence" value="ECO:0007669"/>
    <property type="project" value="InterPro"/>
</dbReference>